<evidence type="ECO:0000256" key="6">
    <source>
        <dbReference type="ARBA" id="ARBA00023065"/>
    </source>
</evidence>
<keyword evidence="15" id="KW-0675">Receptor</keyword>
<keyword evidence="9 10" id="KW-0998">Cell outer membrane</keyword>
<dbReference type="Gene3D" id="2.40.170.20">
    <property type="entry name" value="TonB-dependent receptor, beta-barrel domain"/>
    <property type="match status" value="1"/>
</dbReference>
<dbReference type="PANTHER" id="PTHR30069:SF53">
    <property type="entry name" value="COLICIN I RECEPTOR-RELATED"/>
    <property type="match status" value="1"/>
</dbReference>
<keyword evidence="3 10" id="KW-1134">Transmembrane beta strand</keyword>
<dbReference type="InterPro" id="IPR012910">
    <property type="entry name" value="Plug_dom"/>
</dbReference>
<protein>
    <submittedName>
        <fullName evidence="15">TonB-dependent receptor</fullName>
    </submittedName>
</protein>
<dbReference type="Pfam" id="PF07715">
    <property type="entry name" value="Plug"/>
    <property type="match status" value="1"/>
</dbReference>
<name>A0ABT7SQ06_9GAMM</name>
<dbReference type="EMBL" id="JAUCDY010000009">
    <property type="protein sequence ID" value="MDM7858261.1"/>
    <property type="molecule type" value="Genomic_DNA"/>
</dbReference>
<keyword evidence="6" id="KW-0406">Ion transport</keyword>
<evidence type="ECO:0000256" key="10">
    <source>
        <dbReference type="PROSITE-ProRule" id="PRU01360"/>
    </source>
</evidence>
<gene>
    <name evidence="15" type="ORF">QEZ41_08210</name>
</gene>
<proteinExistence type="inferred from homology"/>
<sequence>MKLSRLALAVALLPVSSLYAIADNNEDALKLSSTVITANRTVESRKDSTAAVTVFTREDIDRLQPVNVADLLSRVPGVQIQQSGGRGSQTGVFIRGTSTARSIVLVDGVRVGSVTAGGANGALEHLNIDQIERIEVLRGARSAMYGSDAIGGVIQIFTRRGSSEGIQGRVRAAAGNKGVWERSAGVSGGNQDTRFNLSANLDERKGFDRTNKSFDSDADRDAYRNKSVSLSFSHAFNEQFRVGVNALDQRGKTEADNPAGSGWPIAVGTQEYTEFTASSASTFLEFQATEKWSSRLELGHSEDKLSMYNKLSSPSLLRDINSYRDSAVWLNTLRLHEQHTLRAGVDYLNEKVRTDKNTTYEEDSRWNQAAFIQHSYKGDVFGTELGLRHDKNQQFGNRNTWNAAFILPVGQANELSLSYSEGFRAGSLSDSYGPASWGANPNLKAEKSKSYELQWRSQLTDGISLETSLYHTEIRDMIVYVSDPVTWVGGMENVDKARINGLETSLQHEIFGANGALNLSFVDSRDQESGHQNPRIAKRTLSYDLDKQLGAFGVGGTWRMASSSFNDVNNKQEIAGFGTMDLRGSWQATQDLGLDLRLANIFDKKYSRALYSYDGKNYGYREDRFTVLLGATWTPNL</sequence>
<dbReference type="Proteomes" id="UP001241056">
    <property type="component" value="Unassembled WGS sequence"/>
</dbReference>
<evidence type="ECO:0000313" key="15">
    <source>
        <dbReference type="EMBL" id="MDM7858261.1"/>
    </source>
</evidence>
<organism evidence="15 16">
    <name type="scientific">Thiopseudomonas acetoxidans</name>
    <dbReference type="NCBI Taxonomy" id="3041622"/>
    <lineage>
        <taxon>Bacteria</taxon>
        <taxon>Pseudomonadati</taxon>
        <taxon>Pseudomonadota</taxon>
        <taxon>Gammaproteobacteria</taxon>
        <taxon>Pseudomonadales</taxon>
        <taxon>Pseudomonadaceae</taxon>
        <taxon>Thiopseudomonas</taxon>
    </lineage>
</organism>
<dbReference type="SUPFAM" id="SSF56935">
    <property type="entry name" value="Porins"/>
    <property type="match status" value="1"/>
</dbReference>
<dbReference type="RefSeq" id="WP_289410943.1">
    <property type="nucleotide sequence ID" value="NZ_JAUCDY010000009.1"/>
</dbReference>
<keyword evidence="2 10" id="KW-0813">Transport</keyword>
<dbReference type="CDD" id="cd01347">
    <property type="entry name" value="ligand_gated_channel"/>
    <property type="match status" value="1"/>
</dbReference>
<dbReference type="Gene3D" id="2.170.130.10">
    <property type="entry name" value="TonB-dependent receptor, plug domain"/>
    <property type="match status" value="1"/>
</dbReference>
<dbReference type="PANTHER" id="PTHR30069">
    <property type="entry name" value="TONB-DEPENDENT OUTER MEMBRANE RECEPTOR"/>
    <property type="match status" value="1"/>
</dbReference>
<feature type="domain" description="TonB-dependent receptor-like beta-barrel" evidence="13">
    <location>
        <begin position="190"/>
        <end position="600"/>
    </location>
</feature>
<evidence type="ECO:0000256" key="2">
    <source>
        <dbReference type="ARBA" id="ARBA00022448"/>
    </source>
</evidence>
<keyword evidence="16" id="KW-1185">Reference proteome</keyword>
<keyword evidence="4 10" id="KW-0812">Transmembrane</keyword>
<dbReference type="PROSITE" id="PS52016">
    <property type="entry name" value="TONB_DEPENDENT_REC_3"/>
    <property type="match status" value="1"/>
</dbReference>
<dbReference type="InterPro" id="IPR039426">
    <property type="entry name" value="TonB-dep_rcpt-like"/>
</dbReference>
<keyword evidence="5 12" id="KW-0732">Signal</keyword>
<feature type="signal peptide" evidence="12">
    <location>
        <begin position="1"/>
        <end position="22"/>
    </location>
</feature>
<reference evidence="15 16" key="1">
    <citation type="submission" date="2023-06" db="EMBL/GenBank/DDBJ databases">
        <title>Thiopseudomonas sp. CY1220 draft genome sequence.</title>
        <authorList>
            <person name="Zhao G."/>
            <person name="An M."/>
        </authorList>
    </citation>
    <scope>NUCLEOTIDE SEQUENCE [LARGE SCALE GENOMIC DNA]</scope>
    <source>
        <strain evidence="15 16">CY1220</strain>
    </source>
</reference>
<keyword evidence="7 11" id="KW-0798">TonB box</keyword>
<evidence type="ECO:0000256" key="3">
    <source>
        <dbReference type="ARBA" id="ARBA00022452"/>
    </source>
</evidence>
<evidence type="ECO:0000256" key="12">
    <source>
        <dbReference type="SAM" id="SignalP"/>
    </source>
</evidence>
<evidence type="ECO:0000256" key="5">
    <source>
        <dbReference type="ARBA" id="ARBA00022729"/>
    </source>
</evidence>
<evidence type="ECO:0000256" key="11">
    <source>
        <dbReference type="RuleBase" id="RU003357"/>
    </source>
</evidence>
<dbReference type="InterPro" id="IPR037066">
    <property type="entry name" value="Plug_dom_sf"/>
</dbReference>
<evidence type="ECO:0000259" key="14">
    <source>
        <dbReference type="Pfam" id="PF07715"/>
    </source>
</evidence>
<evidence type="ECO:0000256" key="9">
    <source>
        <dbReference type="ARBA" id="ARBA00023237"/>
    </source>
</evidence>
<comment type="caution">
    <text evidence="15">The sequence shown here is derived from an EMBL/GenBank/DDBJ whole genome shotgun (WGS) entry which is preliminary data.</text>
</comment>
<evidence type="ECO:0000256" key="8">
    <source>
        <dbReference type="ARBA" id="ARBA00023136"/>
    </source>
</evidence>
<evidence type="ECO:0000259" key="13">
    <source>
        <dbReference type="Pfam" id="PF00593"/>
    </source>
</evidence>
<dbReference type="InterPro" id="IPR000531">
    <property type="entry name" value="Beta-barrel_TonB"/>
</dbReference>
<dbReference type="Pfam" id="PF00593">
    <property type="entry name" value="TonB_dep_Rec_b-barrel"/>
    <property type="match status" value="1"/>
</dbReference>
<comment type="similarity">
    <text evidence="10 11">Belongs to the TonB-dependent receptor family.</text>
</comment>
<evidence type="ECO:0000256" key="7">
    <source>
        <dbReference type="ARBA" id="ARBA00023077"/>
    </source>
</evidence>
<feature type="domain" description="TonB-dependent receptor plug" evidence="14">
    <location>
        <begin position="45"/>
        <end position="153"/>
    </location>
</feature>
<accession>A0ABT7SQ06</accession>
<dbReference type="InterPro" id="IPR036942">
    <property type="entry name" value="Beta-barrel_TonB_sf"/>
</dbReference>
<feature type="chain" id="PRO_5046272725" evidence="12">
    <location>
        <begin position="23"/>
        <end position="637"/>
    </location>
</feature>
<evidence type="ECO:0000313" key="16">
    <source>
        <dbReference type="Proteomes" id="UP001241056"/>
    </source>
</evidence>
<evidence type="ECO:0000256" key="4">
    <source>
        <dbReference type="ARBA" id="ARBA00022692"/>
    </source>
</evidence>
<comment type="subcellular location">
    <subcellularLocation>
        <location evidence="1 10">Cell outer membrane</location>
        <topology evidence="1 10">Multi-pass membrane protein</topology>
    </subcellularLocation>
</comment>
<evidence type="ECO:0000256" key="1">
    <source>
        <dbReference type="ARBA" id="ARBA00004571"/>
    </source>
</evidence>
<keyword evidence="8 10" id="KW-0472">Membrane</keyword>